<keyword evidence="4" id="KW-0808">Transferase</keyword>
<protein>
    <recommendedName>
        <fullName evidence="2">receptor protein-tyrosine kinase</fullName>
        <ecNumber evidence="2">2.7.10.1</ecNumber>
    </recommendedName>
</protein>
<dbReference type="Proteomes" id="UP001642483">
    <property type="component" value="Unassembled WGS sequence"/>
</dbReference>
<keyword evidence="11" id="KW-0829">Tyrosine-protein kinase</keyword>
<proteinExistence type="predicted"/>
<dbReference type="Gene3D" id="2.10.220.10">
    <property type="entry name" value="Hormone Receptor, Insulin-like Growth Factor Receptor 1, Chain A, domain 2"/>
    <property type="match status" value="2"/>
</dbReference>
<evidence type="ECO:0000256" key="1">
    <source>
        <dbReference type="ARBA" id="ARBA00004479"/>
    </source>
</evidence>
<dbReference type="EMBL" id="CAWYQH010000002">
    <property type="protein sequence ID" value="CAK8673842.1"/>
    <property type="molecule type" value="Genomic_DNA"/>
</dbReference>
<feature type="signal peptide" evidence="15">
    <location>
        <begin position="1"/>
        <end position="21"/>
    </location>
</feature>
<feature type="domain" description="Receptor L-domain" evidence="17">
    <location>
        <begin position="55"/>
        <end position="168"/>
    </location>
</feature>
<dbReference type="SUPFAM" id="SSF52058">
    <property type="entry name" value="L domain-like"/>
    <property type="match status" value="2"/>
</dbReference>
<dbReference type="InterPro" id="IPR006211">
    <property type="entry name" value="Furin-like_Cys-rich_dom"/>
</dbReference>
<keyword evidence="20" id="KW-1185">Reference proteome</keyword>
<evidence type="ECO:0000256" key="9">
    <source>
        <dbReference type="ARBA" id="ARBA00022989"/>
    </source>
</evidence>
<feature type="domain" description="Receptor L-domain" evidence="17">
    <location>
        <begin position="366"/>
        <end position="494"/>
    </location>
</feature>
<keyword evidence="8" id="KW-0067">ATP-binding</keyword>
<dbReference type="InterPro" id="IPR032778">
    <property type="entry name" value="GF_recep_IV"/>
</dbReference>
<gene>
    <name evidence="19" type="ORF">CVLEPA_LOCUS3589</name>
</gene>
<dbReference type="InterPro" id="IPR006212">
    <property type="entry name" value="Furin_repeat"/>
</dbReference>
<keyword evidence="10" id="KW-0472">Membrane</keyword>
<dbReference type="Gene3D" id="3.80.20.20">
    <property type="entry name" value="Receptor L-domain"/>
    <property type="match status" value="2"/>
</dbReference>
<reference evidence="19 20" key="1">
    <citation type="submission" date="2024-02" db="EMBL/GenBank/DDBJ databases">
        <authorList>
            <person name="Daric V."/>
            <person name="Darras S."/>
        </authorList>
    </citation>
    <scope>NUCLEOTIDE SEQUENCE [LARGE SCALE GENOMIC DNA]</scope>
</reference>
<evidence type="ECO:0000256" key="14">
    <source>
        <dbReference type="ARBA" id="ARBA00051243"/>
    </source>
</evidence>
<evidence type="ECO:0000256" key="5">
    <source>
        <dbReference type="ARBA" id="ARBA00022692"/>
    </source>
</evidence>
<dbReference type="InterPro" id="IPR000494">
    <property type="entry name" value="Rcpt_L-dom"/>
</dbReference>
<evidence type="ECO:0000256" key="2">
    <source>
        <dbReference type="ARBA" id="ARBA00011902"/>
    </source>
</evidence>
<feature type="domain" description="Growth factor receptor" evidence="18">
    <location>
        <begin position="525"/>
        <end position="598"/>
    </location>
</feature>
<comment type="subcellular location">
    <subcellularLocation>
        <location evidence="1">Membrane</location>
        <topology evidence="1">Single-pass type I membrane protein</topology>
    </subcellularLocation>
</comment>
<dbReference type="Pfam" id="PF01030">
    <property type="entry name" value="Recep_L_domain"/>
    <property type="match status" value="2"/>
</dbReference>
<evidence type="ECO:0000313" key="20">
    <source>
        <dbReference type="Proteomes" id="UP001642483"/>
    </source>
</evidence>
<evidence type="ECO:0000256" key="8">
    <source>
        <dbReference type="ARBA" id="ARBA00022840"/>
    </source>
</evidence>
<keyword evidence="5" id="KW-0812">Transmembrane</keyword>
<dbReference type="Pfam" id="PF00757">
    <property type="entry name" value="Furin-like"/>
    <property type="match status" value="1"/>
</dbReference>
<comment type="catalytic activity">
    <reaction evidence="14">
        <text>L-tyrosyl-[protein] + ATP = O-phospho-L-tyrosyl-[protein] + ADP + H(+)</text>
        <dbReference type="Rhea" id="RHEA:10596"/>
        <dbReference type="Rhea" id="RHEA-COMP:10136"/>
        <dbReference type="Rhea" id="RHEA-COMP:20101"/>
        <dbReference type="ChEBI" id="CHEBI:15378"/>
        <dbReference type="ChEBI" id="CHEBI:30616"/>
        <dbReference type="ChEBI" id="CHEBI:46858"/>
        <dbReference type="ChEBI" id="CHEBI:61978"/>
        <dbReference type="ChEBI" id="CHEBI:456216"/>
        <dbReference type="EC" id="2.7.10.1"/>
    </reaction>
</comment>
<keyword evidence="6" id="KW-0547">Nucleotide-binding</keyword>
<evidence type="ECO:0000256" key="13">
    <source>
        <dbReference type="ARBA" id="ARBA00023180"/>
    </source>
</evidence>
<evidence type="ECO:0000256" key="7">
    <source>
        <dbReference type="ARBA" id="ARBA00022777"/>
    </source>
</evidence>
<dbReference type="SUPFAM" id="SSF57184">
    <property type="entry name" value="Growth factor receptor domain"/>
    <property type="match status" value="2"/>
</dbReference>
<evidence type="ECO:0000313" key="19">
    <source>
        <dbReference type="EMBL" id="CAK8673842.1"/>
    </source>
</evidence>
<comment type="caution">
    <text evidence="19">The sequence shown here is derived from an EMBL/GenBank/DDBJ whole genome shotgun (WGS) entry which is preliminary data.</text>
</comment>
<evidence type="ECO:0000256" key="15">
    <source>
        <dbReference type="SAM" id="SignalP"/>
    </source>
</evidence>
<evidence type="ECO:0000259" key="18">
    <source>
        <dbReference type="Pfam" id="PF14843"/>
    </source>
</evidence>
<organism evidence="19 20">
    <name type="scientific">Clavelina lepadiformis</name>
    <name type="common">Light-bulb sea squirt</name>
    <name type="synonym">Ascidia lepadiformis</name>
    <dbReference type="NCBI Taxonomy" id="159417"/>
    <lineage>
        <taxon>Eukaryota</taxon>
        <taxon>Metazoa</taxon>
        <taxon>Chordata</taxon>
        <taxon>Tunicata</taxon>
        <taxon>Ascidiacea</taxon>
        <taxon>Aplousobranchia</taxon>
        <taxon>Clavelinidae</taxon>
        <taxon>Clavelina</taxon>
    </lineage>
</organism>
<keyword evidence="15" id="KW-0732">Signal</keyword>
<sequence>MLLSNTLYLVFVLLCPALSLSNGLKLRKCFGSNSGLSFSEDRDYHYKRLVARYSNCKLVQGNLELTGLEEPGLDLSFLQNIEEVTGYVLIALNQLPIIPLKNLKIIRGRELFEGKYSLFVKYNYNITTPSDGLRELRLNSLTEVIRGNVIIDHNQQLCFMDTIHWDDILNPVQRRTGGWIYQIGNLNKEPSQCPRCSGSCVAGCWAEGSEMCQQLTLEQCSSECGDARCRGPTPNDCCHSECAAGCNGPTASDCTACLHVNNDGSCAFACPPEFFYDAQSFRNVPNPGFKYRYVDQCVDNCPSNLLIDGNACVKSCRIGFHSNGEGKCIPCIGTACDKECFGVGQANGPLANAISVDSSNVHHFEGCTIVKGNIIFETFAFSGDLYTGVLPMNASQLTAFKDVKTITGYLYIVTWPKELSDFAVFKSLETIGGIDLFREKMALVIQDNTSPVGPFSLDQITSLGFKSLRAINHGNVYIGYCQNLCYDNLLNWTSVVHHPVQSRAFRNGVLLLRNGRSKQCNSANCDPECDSNGCWGPGPDRCFQCSHYSYQGSCLRSCPKSGVYADHNEKKCKPCHSICDGLCYGSGPFQCTTTVHLQH</sequence>
<keyword evidence="7" id="KW-0418">Kinase</keyword>
<evidence type="ECO:0000259" key="16">
    <source>
        <dbReference type="Pfam" id="PF00757"/>
    </source>
</evidence>
<evidence type="ECO:0000256" key="3">
    <source>
        <dbReference type="ARBA" id="ARBA00022553"/>
    </source>
</evidence>
<keyword evidence="12" id="KW-0675">Receptor</keyword>
<keyword evidence="13" id="KW-0325">Glycoprotein</keyword>
<evidence type="ECO:0000256" key="4">
    <source>
        <dbReference type="ARBA" id="ARBA00022679"/>
    </source>
</evidence>
<keyword evidence="9" id="KW-1133">Transmembrane helix</keyword>
<feature type="chain" id="PRO_5046412943" description="receptor protein-tyrosine kinase" evidence="15">
    <location>
        <begin position="22"/>
        <end position="599"/>
    </location>
</feature>
<evidence type="ECO:0000259" key="17">
    <source>
        <dbReference type="Pfam" id="PF01030"/>
    </source>
</evidence>
<keyword evidence="3" id="KW-0597">Phosphoprotein</keyword>
<evidence type="ECO:0000256" key="6">
    <source>
        <dbReference type="ARBA" id="ARBA00022741"/>
    </source>
</evidence>
<dbReference type="InterPro" id="IPR036941">
    <property type="entry name" value="Rcpt_L-dom_sf"/>
</dbReference>
<evidence type="ECO:0000256" key="12">
    <source>
        <dbReference type="ARBA" id="ARBA00023170"/>
    </source>
</evidence>
<evidence type="ECO:0000256" key="10">
    <source>
        <dbReference type="ARBA" id="ARBA00023136"/>
    </source>
</evidence>
<dbReference type="Pfam" id="PF14843">
    <property type="entry name" value="GF_recep_IV"/>
    <property type="match status" value="1"/>
</dbReference>
<dbReference type="SMART" id="SM00261">
    <property type="entry name" value="FU"/>
    <property type="match status" value="4"/>
</dbReference>
<evidence type="ECO:0000256" key="11">
    <source>
        <dbReference type="ARBA" id="ARBA00023137"/>
    </source>
</evidence>
<accession>A0ABP0F2A1</accession>
<feature type="domain" description="Furin-like cysteine-rich" evidence="16">
    <location>
        <begin position="192"/>
        <end position="340"/>
    </location>
</feature>
<dbReference type="InterPro" id="IPR009030">
    <property type="entry name" value="Growth_fac_rcpt_cys_sf"/>
</dbReference>
<dbReference type="CDD" id="cd00064">
    <property type="entry name" value="FU"/>
    <property type="match status" value="2"/>
</dbReference>
<name>A0ABP0F2A1_CLALP</name>
<dbReference type="EC" id="2.7.10.1" evidence="2"/>